<accession>A0ABN1XUA7</accession>
<dbReference type="EMBL" id="BAAAKJ010000044">
    <property type="protein sequence ID" value="GAA1386225.1"/>
    <property type="molecule type" value="Genomic_DNA"/>
</dbReference>
<feature type="compositionally biased region" description="Polar residues" evidence="1">
    <location>
        <begin position="124"/>
        <end position="135"/>
    </location>
</feature>
<organism evidence="2 3">
    <name type="scientific">Kitasatospora putterlickiae</name>
    <dbReference type="NCBI Taxonomy" id="221725"/>
    <lineage>
        <taxon>Bacteria</taxon>
        <taxon>Bacillati</taxon>
        <taxon>Actinomycetota</taxon>
        <taxon>Actinomycetes</taxon>
        <taxon>Kitasatosporales</taxon>
        <taxon>Streptomycetaceae</taxon>
        <taxon>Kitasatospora</taxon>
    </lineage>
</organism>
<evidence type="ECO:0000256" key="1">
    <source>
        <dbReference type="SAM" id="MobiDB-lite"/>
    </source>
</evidence>
<evidence type="ECO:0000313" key="2">
    <source>
        <dbReference type="EMBL" id="GAA1386225.1"/>
    </source>
</evidence>
<comment type="caution">
    <text evidence="2">The sequence shown here is derived from an EMBL/GenBank/DDBJ whole genome shotgun (WGS) entry which is preliminary data.</text>
</comment>
<evidence type="ECO:0000313" key="3">
    <source>
        <dbReference type="Proteomes" id="UP001499863"/>
    </source>
</evidence>
<sequence>MLEGDPVTESLRATVRWTFKVVGPETADEPSNSAERVMEALLDLEACDSRLCDSGVAMDATDMTVDIELTATGGDAPDTLRYAQTAIRAAIHAAGDGAPEWPDQMVAERRHPHSGPRPIGQADEFQSQQVEMLAS</sequence>
<gene>
    <name evidence="2" type="ORF">GCM10009639_09750</name>
</gene>
<name>A0ABN1XUA7_9ACTN</name>
<reference evidence="2 3" key="1">
    <citation type="journal article" date="2019" name="Int. J. Syst. Evol. Microbiol.">
        <title>The Global Catalogue of Microorganisms (GCM) 10K type strain sequencing project: providing services to taxonomists for standard genome sequencing and annotation.</title>
        <authorList>
            <consortium name="The Broad Institute Genomics Platform"/>
            <consortium name="The Broad Institute Genome Sequencing Center for Infectious Disease"/>
            <person name="Wu L."/>
            <person name="Ma J."/>
        </authorList>
    </citation>
    <scope>NUCLEOTIDE SEQUENCE [LARGE SCALE GENOMIC DNA]</scope>
    <source>
        <strain evidence="2 3">JCM 12393</strain>
    </source>
</reference>
<protein>
    <submittedName>
        <fullName evidence="2">Uncharacterized protein</fullName>
    </submittedName>
</protein>
<dbReference type="Proteomes" id="UP001499863">
    <property type="component" value="Unassembled WGS sequence"/>
</dbReference>
<keyword evidence="3" id="KW-1185">Reference proteome</keyword>
<proteinExistence type="predicted"/>
<feature type="region of interest" description="Disordered" evidence="1">
    <location>
        <begin position="108"/>
        <end position="135"/>
    </location>
</feature>